<dbReference type="Gene3D" id="3.90.70.10">
    <property type="entry name" value="Cysteine proteinases"/>
    <property type="match status" value="1"/>
</dbReference>
<keyword evidence="4" id="KW-1185">Reference proteome</keyword>
<dbReference type="RefSeq" id="XP_004338756.1">
    <property type="nucleotide sequence ID" value="XM_004338708.1"/>
</dbReference>
<gene>
    <name evidence="3" type="ORF">ACA1_090420</name>
</gene>
<reference evidence="3 4" key="1">
    <citation type="journal article" date="2013" name="Genome Biol.">
        <title>Genome of Acanthamoeba castellanii highlights extensive lateral gene transfer and early evolution of tyrosine kinase signaling.</title>
        <authorList>
            <person name="Clarke M."/>
            <person name="Lohan A.J."/>
            <person name="Liu B."/>
            <person name="Lagkouvardos I."/>
            <person name="Roy S."/>
            <person name="Zafar N."/>
            <person name="Bertelli C."/>
            <person name="Schilde C."/>
            <person name="Kianianmomeni A."/>
            <person name="Burglin T.R."/>
            <person name="Frech C."/>
            <person name="Turcotte B."/>
            <person name="Kopec K.O."/>
            <person name="Synnott J.M."/>
            <person name="Choo C."/>
            <person name="Paponov I."/>
            <person name="Finkler A."/>
            <person name="Soon Heng Tan C."/>
            <person name="Hutchins A.P."/>
            <person name="Weinmeier T."/>
            <person name="Rattei T."/>
            <person name="Chu J.S."/>
            <person name="Gimenez G."/>
            <person name="Irimia M."/>
            <person name="Rigden D.J."/>
            <person name="Fitzpatrick D.A."/>
            <person name="Lorenzo-Morales J."/>
            <person name="Bateman A."/>
            <person name="Chiu C.H."/>
            <person name="Tang P."/>
            <person name="Hegemann P."/>
            <person name="Fromm H."/>
            <person name="Raoult D."/>
            <person name="Greub G."/>
            <person name="Miranda-Saavedra D."/>
            <person name="Chen N."/>
            <person name="Nash P."/>
            <person name="Ginger M.L."/>
            <person name="Horn M."/>
            <person name="Schaap P."/>
            <person name="Caler L."/>
            <person name="Loftus B."/>
        </authorList>
    </citation>
    <scope>NUCLEOTIDE SEQUENCE [LARGE SCALE GENOMIC DNA]</scope>
    <source>
        <strain evidence="3 4">Neff</strain>
    </source>
</reference>
<feature type="signal peptide" evidence="1">
    <location>
        <begin position="1"/>
        <end position="24"/>
    </location>
</feature>
<accession>L8GVW3</accession>
<sequence length="167" mass="19596">MLHPTTALLLALSMAVFLITSASADKDNNHEPIQHKFHNWMTTHNKSYINPELAHQWNMWHKNYHFIKEHNCQNHSYSLGMNQFGNLTFNNYKALYTTTMPPFNTSDYDIHNATSSSLIHQDINWRAYNCVQRVKNQGTPPQRKPNLHCQSYVAPFSRFMQLGTWRC</sequence>
<protein>
    <submittedName>
        <fullName evidence="3">Cathepsin propeptide inhibitor domain (I29) protein</fullName>
    </submittedName>
</protein>
<proteinExistence type="predicted"/>
<name>L8GVW3_ACACF</name>
<dbReference type="InterPro" id="IPR013201">
    <property type="entry name" value="Prot_inhib_I29"/>
</dbReference>
<feature type="chain" id="PRO_5003990471" evidence="1">
    <location>
        <begin position="25"/>
        <end position="167"/>
    </location>
</feature>
<dbReference type="AlphaFoldDB" id="L8GVW3"/>
<dbReference type="SUPFAM" id="SSF54001">
    <property type="entry name" value="Cysteine proteinases"/>
    <property type="match status" value="1"/>
</dbReference>
<evidence type="ECO:0000259" key="2">
    <source>
        <dbReference type="SMART" id="SM00848"/>
    </source>
</evidence>
<dbReference type="Pfam" id="PF08246">
    <property type="entry name" value="Inhibitor_I29"/>
    <property type="match status" value="1"/>
</dbReference>
<dbReference type="VEuPathDB" id="AmoebaDB:ACA1_090420"/>
<evidence type="ECO:0000313" key="4">
    <source>
        <dbReference type="Proteomes" id="UP000011083"/>
    </source>
</evidence>
<keyword evidence="1" id="KW-0732">Signal</keyword>
<organism evidence="3 4">
    <name type="scientific">Acanthamoeba castellanii (strain ATCC 30010 / Neff)</name>
    <dbReference type="NCBI Taxonomy" id="1257118"/>
    <lineage>
        <taxon>Eukaryota</taxon>
        <taxon>Amoebozoa</taxon>
        <taxon>Discosea</taxon>
        <taxon>Longamoebia</taxon>
        <taxon>Centramoebida</taxon>
        <taxon>Acanthamoebidae</taxon>
        <taxon>Acanthamoeba</taxon>
    </lineage>
</organism>
<feature type="domain" description="Cathepsin propeptide inhibitor" evidence="2">
    <location>
        <begin position="37"/>
        <end position="92"/>
    </location>
</feature>
<dbReference type="OrthoDB" id="6155065at2759"/>
<dbReference type="GeneID" id="14917295"/>
<dbReference type="EMBL" id="KB007985">
    <property type="protein sequence ID" value="ELR16743.1"/>
    <property type="molecule type" value="Genomic_DNA"/>
</dbReference>
<dbReference type="Proteomes" id="UP000011083">
    <property type="component" value="Unassembled WGS sequence"/>
</dbReference>
<dbReference type="InterPro" id="IPR038765">
    <property type="entry name" value="Papain-like_cys_pep_sf"/>
</dbReference>
<evidence type="ECO:0000313" key="3">
    <source>
        <dbReference type="EMBL" id="ELR16743.1"/>
    </source>
</evidence>
<dbReference type="KEGG" id="acan:ACA1_090420"/>
<evidence type="ECO:0000256" key="1">
    <source>
        <dbReference type="SAM" id="SignalP"/>
    </source>
</evidence>
<dbReference type="SMART" id="SM00848">
    <property type="entry name" value="Inhibitor_I29"/>
    <property type="match status" value="1"/>
</dbReference>